<feature type="domain" description="Major facilitator superfamily (MFS) profile" evidence="6">
    <location>
        <begin position="22"/>
        <end position="530"/>
    </location>
</feature>
<evidence type="ECO:0000256" key="5">
    <source>
        <dbReference type="SAM" id="Phobius"/>
    </source>
</evidence>
<feature type="transmembrane region" description="Helical" evidence="5">
    <location>
        <begin position="479"/>
        <end position="499"/>
    </location>
</feature>
<feature type="transmembrane region" description="Helical" evidence="5">
    <location>
        <begin position="453"/>
        <end position="473"/>
    </location>
</feature>
<dbReference type="SUPFAM" id="SSF103473">
    <property type="entry name" value="MFS general substrate transporter"/>
    <property type="match status" value="1"/>
</dbReference>
<protein>
    <submittedName>
        <fullName evidence="7">Putative solute carrier family 22 member 3</fullName>
    </submittedName>
</protein>
<keyword evidence="8" id="KW-1185">Reference proteome</keyword>
<dbReference type="EMBL" id="MRZV01000539">
    <property type="protein sequence ID" value="PIK48137.1"/>
    <property type="molecule type" value="Genomic_DNA"/>
</dbReference>
<evidence type="ECO:0000256" key="3">
    <source>
        <dbReference type="ARBA" id="ARBA00022989"/>
    </source>
</evidence>
<dbReference type="GO" id="GO:0016020">
    <property type="term" value="C:membrane"/>
    <property type="evidence" value="ECO:0007669"/>
    <property type="project" value="UniProtKB-SubCell"/>
</dbReference>
<proteinExistence type="predicted"/>
<feature type="transmembrane region" description="Helical" evidence="5">
    <location>
        <begin position="238"/>
        <end position="257"/>
    </location>
</feature>
<dbReference type="Pfam" id="PF00083">
    <property type="entry name" value="Sugar_tr"/>
    <property type="match status" value="1"/>
</dbReference>
<dbReference type="Gene3D" id="1.20.1250.20">
    <property type="entry name" value="MFS general substrate transporter like domains"/>
    <property type="match status" value="1"/>
</dbReference>
<comment type="subcellular location">
    <subcellularLocation>
        <location evidence="1">Membrane</location>
        <topology evidence="1">Multi-pass membrane protein</topology>
    </subcellularLocation>
</comment>
<evidence type="ECO:0000259" key="6">
    <source>
        <dbReference type="PROSITE" id="PS50850"/>
    </source>
</evidence>
<keyword evidence="2 5" id="KW-0812">Transmembrane</keyword>
<dbReference type="Proteomes" id="UP000230750">
    <property type="component" value="Unassembled WGS sequence"/>
</dbReference>
<dbReference type="PROSITE" id="PS50850">
    <property type="entry name" value="MFS"/>
    <property type="match status" value="1"/>
</dbReference>
<evidence type="ECO:0000256" key="4">
    <source>
        <dbReference type="ARBA" id="ARBA00023136"/>
    </source>
</evidence>
<feature type="transmembrane region" description="Helical" evidence="5">
    <location>
        <begin position="355"/>
        <end position="377"/>
    </location>
</feature>
<accession>A0A2G8KJJ1</accession>
<dbReference type="InterPro" id="IPR005828">
    <property type="entry name" value="MFS_sugar_transport-like"/>
</dbReference>
<evidence type="ECO:0000313" key="7">
    <source>
        <dbReference type="EMBL" id="PIK48137.1"/>
    </source>
</evidence>
<sequence length="530" mass="60152">MMDLDGALYSIGDHGKGQMSILFLICFMGQLPSSWHIFSIAFLGATPDYACTSSFDELTEDQLQYEYSIRTPGSMEKHEYSKCRHIGPTNDSMACDDWIYANEPYGSTIVSEWNLVCDRASFVELSQTVLMIGVTIGSVIFGYIVDRFGRRQIFFASLFMQGIFGCIEAFSPSFVIFLVFRLFIGITDQGFVLPAWAMVSELFTPRCRPYTFPCLFIFWAVGVMTLPILAYFIRNWRFLQLALSLPLLFCPLLCWFVPESPRWLLSVGRKEEATAILQNIARVNGRKDVTICLSTNKDKLIAKNETENNLQIVQSSSNRTEVKNNSYENDTTEEDTLHDEYKTKVSQTNGNRASYLDLFAGVHIAMVTIVIFIIWLFASMTFYGLTLNASHLVGNPYLNFFLVGLVEIPSDFDCYDNSRQIWSKKTHLDMFCSGGNCLYCHCVHSKGNRSKGIAFVAIAVRLGATIAPFIILMENRFPKLPMVLFGVVALVPSLLIFLLPEMKDRPQPQTMEDFNDLFVLSKNGCTYHYR</sequence>
<evidence type="ECO:0000256" key="2">
    <source>
        <dbReference type="ARBA" id="ARBA00022692"/>
    </source>
</evidence>
<name>A0A2G8KJJ1_STIJA</name>
<dbReference type="STRING" id="307972.A0A2G8KJJ1"/>
<comment type="caution">
    <text evidence="7">The sequence shown here is derived from an EMBL/GenBank/DDBJ whole genome shotgun (WGS) entry which is preliminary data.</text>
</comment>
<dbReference type="PANTHER" id="PTHR24064">
    <property type="entry name" value="SOLUTE CARRIER FAMILY 22 MEMBER"/>
    <property type="match status" value="1"/>
</dbReference>
<feature type="transmembrane region" description="Helical" evidence="5">
    <location>
        <begin position="152"/>
        <end position="170"/>
    </location>
</feature>
<feature type="transmembrane region" description="Helical" evidence="5">
    <location>
        <begin position="210"/>
        <end position="232"/>
    </location>
</feature>
<evidence type="ECO:0000256" key="1">
    <source>
        <dbReference type="ARBA" id="ARBA00004141"/>
    </source>
</evidence>
<organism evidence="7 8">
    <name type="scientific">Stichopus japonicus</name>
    <name type="common">Sea cucumber</name>
    <dbReference type="NCBI Taxonomy" id="307972"/>
    <lineage>
        <taxon>Eukaryota</taxon>
        <taxon>Metazoa</taxon>
        <taxon>Echinodermata</taxon>
        <taxon>Eleutherozoa</taxon>
        <taxon>Echinozoa</taxon>
        <taxon>Holothuroidea</taxon>
        <taxon>Aspidochirotacea</taxon>
        <taxon>Aspidochirotida</taxon>
        <taxon>Stichopodidae</taxon>
        <taxon>Apostichopus</taxon>
    </lineage>
</organism>
<keyword evidence="3 5" id="KW-1133">Transmembrane helix</keyword>
<dbReference type="InterPro" id="IPR020846">
    <property type="entry name" value="MFS_dom"/>
</dbReference>
<keyword evidence="4 5" id="KW-0472">Membrane</keyword>
<feature type="transmembrane region" description="Helical" evidence="5">
    <location>
        <begin position="125"/>
        <end position="145"/>
    </location>
</feature>
<evidence type="ECO:0000313" key="8">
    <source>
        <dbReference type="Proteomes" id="UP000230750"/>
    </source>
</evidence>
<dbReference type="InterPro" id="IPR036259">
    <property type="entry name" value="MFS_trans_sf"/>
</dbReference>
<dbReference type="GO" id="GO:0022857">
    <property type="term" value="F:transmembrane transporter activity"/>
    <property type="evidence" value="ECO:0007669"/>
    <property type="project" value="InterPro"/>
</dbReference>
<gene>
    <name evidence="7" type="ORF">BSL78_15013</name>
</gene>
<dbReference type="AlphaFoldDB" id="A0A2G8KJJ1"/>
<dbReference type="OrthoDB" id="2544694at2759"/>
<reference evidence="7 8" key="1">
    <citation type="journal article" date="2017" name="PLoS Biol.">
        <title>The sea cucumber genome provides insights into morphological evolution and visceral regeneration.</title>
        <authorList>
            <person name="Zhang X."/>
            <person name="Sun L."/>
            <person name="Yuan J."/>
            <person name="Sun Y."/>
            <person name="Gao Y."/>
            <person name="Zhang L."/>
            <person name="Li S."/>
            <person name="Dai H."/>
            <person name="Hamel J.F."/>
            <person name="Liu C."/>
            <person name="Yu Y."/>
            <person name="Liu S."/>
            <person name="Lin W."/>
            <person name="Guo K."/>
            <person name="Jin S."/>
            <person name="Xu P."/>
            <person name="Storey K.B."/>
            <person name="Huan P."/>
            <person name="Zhang T."/>
            <person name="Zhou Y."/>
            <person name="Zhang J."/>
            <person name="Lin C."/>
            <person name="Li X."/>
            <person name="Xing L."/>
            <person name="Huo D."/>
            <person name="Sun M."/>
            <person name="Wang L."/>
            <person name="Mercier A."/>
            <person name="Li F."/>
            <person name="Yang H."/>
            <person name="Xiang J."/>
        </authorList>
    </citation>
    <scope>NUCLEOTIDE SEQUENCE [LARGE SCALE GENOMIC DNA]</scope>
    <source>
        <strain evidence="7">Shaxun</strain>
        <tissue evidence="7">Muscle</tissue>
    </source>
</reference>
<feature type="transmembrane region" description="Helical" evidence="5">
    <location>
        <begin position="21"/>
        <end position="45"/>
    </location>
</feature>